<evidence type="ECO:0000313" key="2">
    <source>
        <dbReference type="EMBL" id="KAF2818813.1"/>
    </source>
</evidence>
<gene>
    <name evidence="2" type="ORF">CC86DRAFT_413704</name>
</gene>
<sequence>MPALQRQELLALYKDLPLLPLGEVAQPAPYSSPIDALGPAQDAFLCCCTRGSSSSSNSASSSAAALYEDHAAQL</sequence>
<organism evidence="2 3">
    <name type="scientific">Ophiobolus disseminans</name>
    <dbReference type="NCBI Taxonomy" id="1469910"/>
    <lineage>
        <taxon>Eukaryota</taxon>
        <taxon>Fungi</taxon>
        <taxon>Dikarya</taxon>
        <taxon>Ascomycota</taxon>
        <taxon>Pezizomycotina</taxon>
        <taxon>Dothideomycetes</taxon>
        <taxon>Pleosporomycetidae</taxon>
        <taxon>Pleosporales</taxon>
        <taxon>Pleosporineae</taxon>
        <taxon>Phaeosphaeriaceae</taxon>
        <taxon>Ophiobolus</taxon>
    </lineage>
</organism>
<name>A0A6A6ZDP9_9PLEO</name>
<evidence type="ECO:0000313" key="3">
    <source>
        <dbReference type="Proteomes" id="UP000799424"/>
    </source>
</evidence>
<keyword evidence="3" id="KW-1185">Reference proteome</keyword>
<evidence type="ECO:0000256" key="1">
    <source>
        <dbReference type="SAM" id="MobiDB-lite"/>
    </source>
</evidence>
<dbReference type="Proteomes" id="UP000799424">
    <property type="component" value="Unassembled WGS sequence"/>
</dbReference>
<reference evidence="2" key="1">
    <citation type="journal article" date="2020" name="Stud. Mycol.">
        <title>101 Dothideomycetes genomes: a test case for predicting lifestyles and emergence of pathogens.</title>
        <authorList>
            <person name="Haridas S."/>
            <person name="Albert R."/>
            <person name="Binder M."/>
            <person name="Bloem J."/>
            <person name="Labutti K."/>
            <person name="Salamov A."/>
            <person name="Andreopoulos B."/>
            <person name="Baker S."/>
            <person name="Barry K."/>
            <person name="Bills G."/>
            <person name="Bluhm B."/>
            <person name="Cannon C."/>
            <person name="Castanera R."/>
            <person name="Culley D."/>
            <person name="Daum C."/>
            <person name="Ezra D."/>
            <person name="Gonzalez J."/>
            <person name="Henrissat B."/>
            <person name="Kuo A."/>
            <person name="Liang C."/>
            <person name="Lipzen A."/>
            <person name="Lutzoni F."/>
            <person name="Magnuson J."/>
            <person name="Mondo S."/>
            <person name="Nolan M."/>
            <person name="Ohm R."/>
            <person name="Pangilinan J."/>
            <person name="Park H.-J."/>
            <person name="Ramirez L."/>
            <person name="Alfaro M."/>
            <person name="Sun H."/>
            <person name="Tritt A."/>
            <person name="Yoshinaga Y."/>
            <person name="Zwiers L.-H."/>
            <person name="Turgeon B."/>
            <person name="Goodwin S."/>
            <person name="Spatafora J."/>
            <person name="Crous P."/>
            <person name="Grigoriev I."/>
        </authorList>
    </citation>
    <scope>NUCLEOTIDE SEQUENCE</scope>
    <source>
        <strain evidence="2">CBS 113818</strain>
    </source>
</reference>
<accession>A0A6A6ZDP9</accession>
<proteinExistence type="predicted"/>
<feature type="region of interest" description="Disordered" evidence="1">
    <location>
        <begin position="50"/>
        <end position="74"/>
    </location>
</feature>
<dbReference type="AlphaFoldDB" id="A0A6A6ZDP9"/>
<feature type="compositionally biased region" description="Low complexity" evidence="1">
    <location>
        <begin position="52"/>
        <end position="65"/>
    </location>
</feature>
<protein>
    <submittedName>
        <fullName evidence="2">Uncharacterized protein</fullName>
    </submittedName>
</protein>
<dbReference type="EMBL" id="MU006249">
    <property type="protein sequence ID" value="KAF2818813.1"/>
    <property type="molecule type" value="Genomic_DNA"/>
</dbReference>